<dbReference type="InterPro" id="IPR050055">
    <property type="entry name" value="EF-Tu_GTPase"/>
</dbReference>
<dbReference type="GO" id="GO:0005525">
    <property type="term" value="F:GTP binding"/>
    <property type="evidence" value="ECO:0007669"/>
    <property type="project" value="InterPro"/>
</dbReference>
<dbReference type="CDD" id="cd04094">
    <property type="entry name" value="eSelB_III"/>
    <property type="match status" value="1"/>
</dbReference>
<name>A0AAD9LRS6_9STRA</name>
<dbReference type="SUPFAM" id="SSF52540">
    <property type="entry name" value="P-loop containing nucleoside triphosphate hydrolases"/>
    <property type="match status" value="1"/>
</dbReference>
<dbReference type="Proteomes" id="UP001259832">
    <property type="component" value="Unassembled WGS sequence"/>
</dbReference>
<feature type="compositionally biased region" description="Low complexity" evidence="2">
    <location>
        <begin position="533"/>
        <end position="550"/>
    </location>
</feature>
<dbReference type="PROSITE" id="PS51722">
    <property type="entry name" value="G_TR_2"/>
    <property type="match status" value="1"/>
</dbReference>
<dbReference type="InterPro" id="IPR009000">
    <property type="entry name" value="Transl_B-barrel_sf"/>
</dbReference>
<proteinExistence type="predicted"/>
<feature type="domain" description="Tr-type G" evidence="3">
    <location>
        <begin position="1"/>
        <end position="193"/>
    </location>
</feature>
<dbReference type="InterPro" id="IPR004161">
    <property type="entry name" value="EFTu-like_2"/>
</dbReference>
<dbReference type="PRINTS" id="PR00315">
    <property type="entry name" value="ELONGATNFCT"/>
</dbReference>
<dbReference type="EMBL" id="JASMQC010000003">
    <property type="protein sequence ID" value="KAK1946221.1"/>
    <property type="molecule type" value="Genomic_DNA"/>
</dbReference>
<feature type="region of interest" description="Disordered" evidence="2">
    <location>
        <begin position="533"/>
        <end position="554"/>
    </location>
</feature>
<evidence type="ECO:0000313" key="5">
    <source>
        <dbReference type="Proteomes" id="UP001259832"/>
    </source>
</evidence>
<dbReference type="InterPro" id="IPR000795">
    <property type="entry name" value="T_Tr_GTP-bd_dom"/>
</dbReference>
<dbReference type="Pfam" id="PF03144">
    <property type="entry name" value="GTP_EFTU_D2"/>
    <property type="match status" value="1"/>
</dbReference>
<evidence type="ECO:0000313" key="4">
    <source>
        <dbReference type="EMBL" id="KAK1946221.1"/>
    </source>
</evidence>
<keyword evidence="5" id="KW-1185">Reference proteome</keyword>
<dbReference type="AlphaFoldDB" id="A0AAD9LRS6"/>
<dbReference type="PANTHER" id="PTHR43721:SF11">
    <property type="entry name" value="SELENOCYSTEINE-SPECIFIC ELONGATION FACTOR"/>
    <property type="match status" value="1"/>
</dbReference>
<dbReference type="GO" id="GO:0003924">
    <property type="term" value="F:GTPase activity"/>
    <property type="evidence" value="ECO:0007669"/>
    <property type="project" value="InterPro"/>
</dbReference>
<dbReference type="GO" id="GO:0001514">
    <property type="term" value="P:selenocysteine incorporation"/>
    <property type="evidence" value="ECO:0007669"/>
    <property type="project" value="TreeGrafter"/>
</dbReference>
<dbReference type="GO" id="GO:0003746">
    <property type="term" value="F:translation elongation factor activity"/>
    <property type="evidence" value="ECO:0007669"/>
    <property type="project" value="UniProtKB-KW"/>
</dbReference>
<dbReference type="Gene3D" id="3.40.50.300">
    <property type="entry name" value="P-loop containing nucleotide triphosphate hydrolases"/>
    <property type="match status" value="1"/>
</dbReference>
<dbReference type="Pfam" id="PF00009">
    <property type="entry name" value="GTP_EFTU"/>
    <property type="match status" value="1"/>
</dbReference>
<dbReference type="FunFam" id="2.40.30.10:FF:000052">
    <property type="entry name" value="Selenocysteine-specific elongation factor EF-Sec"/>
    <property type="match status" value="1"/>
</dbReference>
<dbReference type="PANTHER" id="PTHR43721">
    <property type="entry name" value="ELONGATION FACTOR TU-RELATED"/>
    <property type="match status" value="1"/>
</dbReference>
<dbReference type="SUPFAM" id="SSF50447">
    <property type="entry name" value="Translation proteins"/>
    <property type="match status" value="1"/>
</dbReference>
<comment type="caution">
    <text evidence="4">The sequence shown here is derived from an EMBL/GenBank/DDBJ whole genome shotgun (WGS) entry which is preliminary data.</text>
</comment>
<dbReference type="Pfam" id="PF21208">
    <property type="entry name" value="euk_SelB_III"/>
    <property type="match status" value="1"/>
</dbReference>
<keyword evidence="4" id="KW-0251">Elongation factor</keyword>
<dbReference type="InterPro" id="IPR049393">
    <property type="entry name" value="eEFSec_III"/>
</dbReference>
<evidence type="ECO:0000256" key="2">
    <source>
        <dbReference type="SAM" id="MobiDB-lite"/>
    </source>
</evidence>
<dbReference type="InterPro" id="IPR027417">
    <property type="entry name" value="P-loop_NTPase"/>
</dbReference>
<protein>
    <recommendedName>
        <fullName evidence="1">Elongation factor Tu, chloroplastic</fullName>
    </recommendedName>
</protein>
<evidence type="ECO:0000259" key="3">
    <source>
        <dbReference type="PROSITE" id="PS51722"/>
    </source>
</evidence>
<gene>
    <name evidence="4" type="ORF">P3T76_001774</name>
</gene>
<evidence type="ECO:0000256" key="1">
    <source>
        <dbReference type="ARBA" id="ARBA00021392"/>
    </source>
</evidence>
<keyword evidence="4" id="KW-0648">Protein biosynthesis</keyword>
<organism evidence="4 5">
    <name type="scientific">Phytophthora citrophthora</name>
    <dbReference type="NCBI Taxonomy" id="4793"/>
    <lineage>
        <taxon>Eukaryota</taxon>
        <taxon>Sar</taxon>
        <taxon>Stramenopiles</taxon>
        <taxon>Oomycota</taxon>
        <taxon>Peronosporomycetes</taxon>
        <taxon>Peronosporales</taxon>
        <taxon>Peronosporaceae</taxon>
        <taxon>Phytophthora</taxon>
    </lineage>
</organism>
<reference evidence="4" key="1">
    <citation type="submission" date="2023-08" db="EMBL/GenBank/DDBJ databases">
        <title>Reference Genome Resource for the Citrus Pathogen Phytophthora citrophthora.</title>
        <authorList>
            <person name="Moller H."/>
            <person name="Coetzee B."/>
            <person name="Rose L.J."/>
            <person name="Van Niekerk J.M."/>
        </authorList>
    </citation>
    <scope>NUCLEOTIDE SEQUENCE</scope>
    <source>
        <strain evidence="4">STE-U-9442</strain>
    </source>
</reference>
<sequence length="684" mass="73202">MLNVNVGVLGHVDSGKTSLVRALSTQLSTAALDKDPQSRQRGITLDLGFSSFLLKPSAQVKPSLQVTLVDCPGHASLFRTILGGVAIIDTVLLVVDCRKGLQAQTIESLLLATLIAKRSVVVALTKIDLLSSSERDDVIAKCTHEVRSFMATNFNFHDPSSIPVVPVAVGSDQDPEGIPTILEALSANLHVPERDTSGCFCLAVDHCFSVSGKGTVLTGTVLSGALERGEELELLPLGATAKVKSVQVFKKDVAKCSQGDRVGLRVSGLDPAIVERALAVSPPGSLTPVTQVVIPVTKVPFFSGITCKSGGKFHVTVGHTTVIARTTFFTQLGGNKGGDTEFNPSALYEYVDELLDEKQADDGIVFALLQFEQEVFFPPKTLVVCSRLDLDAKRFSCRLAFYGVVQSVVGSSNEELRALSAVHSSVVGLSNLRIGRVKSREGVVDKVVLNNKDDVKEVIGREMFSKDVKWSVYQDSVVLFEKSRVLGTILGPFGKAGKFRIAPVSGSPIPQSIPTPGEKFTLRLFKLTTLKPPKLKGKTTGPGKIPKTTTNSTRPSLVQDNQLLYPEAFKEIPNRLSDMMPKEIGSLTKTASGPGLDLARSGRIERLKGETTTDGRNPLAVVSGLFDSEQEAKVAVGSRVRCVTDGANEGVIEKPFGKAGKVRVDFQVLSRGTKGQIGDLVELC</sequence>
<dbReference type="Gene3D" id="2.40.30.10">
    <property type="entry name" value="Translation factors"/>
    <property type="match status" value="2"/>
</dbReference>
<accession>A0AAD9LRS6</accession>